<protein>
    <submittedName>
        <fullName evidence="1">Uncharacterized protein</fullName>
    </submittedName>
</protein>
<reference evidence="1" key="1">
    <citation type="submission" date="2023-04" db="EMBL/GenBank/DDBJ databases">
        <authorList>
            <consortium name="ELIXIR-Norway"/>
        </authorList>
    </citation>
    <scope>NUCLEOTIDE SEQUENCE [LARGE SCALE GENOMIC DNA]</scope>
</reference>
<gene>
    <name evidence="1" type="ORF">MRATA1EN1_LOCUS25358</name>
</gene>
<dbReference type="Proteomes" id="UP001176941">
    <property type="component" value="Chromosome 6"/>
</dbReference>
<sequence>MHHETPELPASLPQRYLCLHPHTLPVMSESRGVSLYGDQILFTYVLASRAFSSSQGSPGASLYQLSPLPAFLVLSTCKLPHHEKMKQGLPWWSSGKEFTLQCRGHWVDLVGELGPHMLRSR</sequence>
<evidence type="ECO:0000313" key="2">
    <source>
        <dbReference type="Proteomes" id="UP001176941"/>
    </source>
</evidence>
<proteinExistence type="predicted"/>
<organism evidence="1 2">
    <name type="scientific">Rangifer tarandus platyrhynchus</name>
    <name type="common">Svalbard reindeer</name>
    <dbReference type="NCBI Taxonomy" id="3082113"/>
    <lineage>
        <taxon>Eukaryota</taxon>
        <taxon>Metazoa</taxon>
        <taxon>Chordata</taxon>
        <taxon>Craniata</taxon>
        <taxon>Vertebrata</taxon>
        <taxon>Euteleostomi</taxon>
        <taxon>Mammalia</taxon>
        <taxon>Eutheria</taxon>
        <taxon>Laurasiatheria</taxon>
        <taxon>Artiodactyla</taxon>
        <taxon>Ruminantia</taxon>
        <taxon>Pecora</taxon>
        <taxon>Cervidae</taxon>
        <taxon>Odocoileinae</taxon>
        <taxon>Rangifer</taxon>
    </lineage>
</organism>
<evidence type="ECO:0000313" key="1">
    <source>
        <dbReference type="EMBL" id="CAI9176396.1"/>
    </source>
</evidence>
<accession>A0ABN8ZU48</accession>
<name>A0ABN8ZU48_RANTA</name>
<dbReference type="EMBL" id="OX459942">
    <property type="protein sequence ID" value="CAI9176396.1"/>
    <property type="molecule type" value="Genomic_DNA"/>
</dbReference>
<keyword evidence="2" id="KW-1185">Reference proteome</keyword>